<protein>
    <submittedName>
        <fullName evidence="2">Formiminotetrahydrofolate cyclodeaminase</fullName>
    </submittedName>
</protein>
<proteinExistence type="predicted"/>
<evidence type="ECO:0000259" key="1">
    <source>
        <dbReference type="Pfam" id="PF04961"/>
    </source>
</evidence>
<evidence type="ECO:0000313" key="2">
    <source>
        <dbReference type="EMBL" id="BCR35263.1"/>
    </source>
</evidence>
<accession>A0A7U9TI20</accession>
<evidence type="ECO:0000313" key="3">
    <source>
        <dbReference type="Proteomes" id="UP000620133"/>
    </source>
</evidence>
<dbReference type="InterPro" id="IPR007044">
    <property type="entry name" value="Cyclodeamin/CycHdrlase"/>
</dbReference>
<dbReference type="KEGG" id="manr:MPAN_001560"/>
<feature type="domain" description="Cyclodeaminase/cyclohydrolase" evidence="1">
    <location>
        <begin position="10"/>
        <end position="187"/>
    </location>
</feature>
<dbReference type="EMBL" id="AP024412">
    <property type="protein sequence ID" value="BCR35263.1"/>
    <property type="molecule type" value="Genomic_DNA"/>
</dbReference>
<organism evidence="2 3">
    <name type="scientific">Mariniplasma anaerobium</name>
    <dbReference type="NCBI Taxonomy" id="2735436"/>
    <lineage>
        <taxon>Bacteria</taxon>
        <taxon>Bacillati</taxon>
        <taxon>Mycoplasmatota</taxon>
        <taxon>Mollicutes</taxon>
        <taxon>Acholeplasmatales</taxon>
        <taxon>Acholeplasmataceae</taxon>
        <taxon>Mariniplasma</taxon>
    </lineage>
</organism>
<dbReference type="InterPro" id="IPR036178">
    <property type="entry name" value="Formintransfe-cycloase-like_sf"/>
</dbReference>
<reference evidence="2" key="1">
    <citation type="submission" date="2021-01" db="EMBL/GenBank/DDBJ databases">
        <title>Draft genome sequence of Acholeplasmataceae bacterium strain Mahy22.</title>
        <authorList>
            <person name="Watanabe M."/>
            <person name="Kojima H."/>
            <person name="Fukui M."/>
        </authorList>
    </citation>
    <scope>NUCLEOTIDE SEQUENCE</scope>
    <source>
        <strain evidence="2">Mahy22</strain>
    </source>
</reference>
<dbReference type="SUPFAM" id="SSF101262">
    <property type="entry name" value="Methenyltetrahydrofolate cyclohydrolase-like"/>
    <property type="match status" value="1"/>
</dbReference>
<keyword evidence="3" id="KW-1185">Reference proteome</keyword>
<dbReference type="Proteomes" id="UP000620133">
    <property type="component" value="Chromosome"/>
</dbReference>
<name>A0A7U9TI20_9MOLU</name>
<gene>
    <name evidence="2" type="ORF">MPAN_001560</name>
</gene>
<dbReference type="Gene3D" id="1.20.120.680">
    <property type="entry name" value="Formiminotetrahydrofolate cyclodeaminase monomer, up-and-down helical bundle"/>
    <property type="match status" value="1"/>
</dbReference>
<dbReference type="GO" id="GO:0003824">
    <property type="term" value="F:catalytic activity"/>
    <property type="evidence" value="ECO:0007669"/>
    <property type="project" value="InterPro"/>
</dbReference>
<dbReference type="RefSeq" id="WP_176239132.1">
    <property type="nucleotide sequence ID" value="NZ_AP024412.1"/>
</dbReference>
<dbReference type="Pfam" id="PF04961">
    <property type="entry name" value="FTCD_C"/>
    <property type="match status" value="1"/>
</dbReference>
<sequence>MKLIDLKTIDFINQVDSNSPAPGGGSVSALISSLGVSLARMVGHLTIPKKKYEKLDKEIKADFENHLSHLNIIKDELVLLIDKDTEAFNDIMSAYKISKETPEKRNKAIEEATLKAIEVPYRVSIISLKALELLPFILTYGNKQTISDLGVATLALASGIEGALLNVLVNLPGISDEEIKSFYMKEYKHIINKTYLIKDSMLKDIYKELLI</sequence>
<dbReference type="AlphaFoldDB" id="A0A7U9TI20"/>